<reference evidence="2 3" key="1">
    <citation type="submission" date="2018-09" db="EMBL/GenBank/DDBJ databases">
        <title>Genomic investigation of the strawberry pathogen Phytophthora fragariae indicates pathogenicity is determined by transcriptional variation in three key races.</title>
        <authorList>
            <person name="Adams T.M."/>
            <person name="Armitage A.D."/>
            <person name="Sobczyk M.K."/>
            <person name="Bates H.J."/>
            <person name="Dunwell J.M."/>
            <person name="Nellist C.F."/>
            <person name="Harrison R.J."/>
        </authorList>
    </citation>
    <scope>NUCLEOTIDE SEQUENCE [LARGE SCALE GENOMIC DNA]</scope>
    <source>
        <strain evidence="2 3">SCRP324</strain>
    </source>
</reference>
<dbReference type="AlphaFoldDB" id="A0A6A3NDN1"/>
<evidence type="ECO:0000313" key="2">
    <source>
        <dbReference type="EMBL" id="KAE9041728.1"/>
    </source>
</evidence>
<gene>
    <name evidence="2" type="ORF">PR002_g4302</name>
</gene>
<dbReference type="Proteomes" id="UP000435112">
    <property type="component" value="Unassembled WGS sequence"/>
</dbReference>
<proteinExistence type="predicted"/>
<sequence length="58" mass="6476">MKNYNPEESPDHEINEYEDGFANAGTPPELVMMDEETEDGAIPKTVARGISEVAPPRW</sequence>
<name>A0A6A3NDN1_9STRA</name>
<comment type="caution">
    <text evidence="2">The sequence shown here is derived from an EMBL/GenBank/DDBJ whole genome shotgun (WGS) entry which is preliminary data.</text>
</comment>
<dbReference type="EMBL" id="QXFU01000165">
    <property type="protein sequence ID" value="KAE9041728.1"/>
    <property type="molecule type" value="Genomic_DNA"/>
</dbReference>
<evidence type="ECO:0000313" key="3">
    <source>
        <dbReference type="Proteomes" id="UP000435112"/>
    </source>
</evidence>
<evidence type="ECO:0000256" key="1">
    <source>
        <dbReference type="SAM" id="MobiDB-lite"/>
    </source>
</evidence>
<accession>A0A6A3NDN1</accession>
<organism evidence="2 3">
    <name type="scientific">Phytophthora rubi</name>
    <dbReference type="NCBI Taxonomy" id="129364"/>
    <lineage>
        <taxon>Eukaryota</taxon>
        <taxon>Sar</taxon>
        <taxon>Stramenopiles</taxon>
        <taxon>Oomycota</taxon>
        <taxon>Peronosporomycetes</taxon>
        <taxon>Peronosporales</taxon>
        <taxon>Peronosporaceae</taxon>
        <taxon>Phytophthora</taxon>
    </lineage>
</organism>
<protein>
    <submittedName>
        <fullName evidence="2">Uncharacterized protein</fullName>
    </submittedName>
</protein>
<feature type="region of interest" description="Disordered" evidence="1">
    <location>
        <begin position="1"/>
        <end position="27"/>
    </location>
</feature>